<organism evidence="1 2">
    <name type="scientific">Actinomadura vinacea</name>
    <dbReference type="NCBI Taxonomy" id="115336"/>
    <lineage>
        <taxon>Bacteria</taxon>
        <taxon>Bacillati</taxon>
        <taxon>Actinomycetota</taxon>
        <taxon>Actinomycetes</taxon>
        <taxon>Streptosporangiales</taxon>
        <taxon>Thermomonosporaceae</taxon>
        <taxon>Actinomadura</taxon>
    </lineage>
</organism>
<comment type="caution">
    <text evidence="1">The sequence shown here is derived from an EMBL/GenBank/DDBJ whole genome shotgun (WGS) entry which is preliminary data.</text>
</comment>
<keyword evidence="2" id="KW-1185">Reference proteome</keyword>
<gene>
    <name evidence="1" type="ORF">GCM10010191_45760</name>
</gene>
<accession>A0ABP5WK75</accession>
<reference evidence="2" key="1">
    <citation type="journal article" date="2019" name="Int. J. Syst. Evol. Microbiol.">
        <title>The Global Catalogue of Microorganisms (GCM) 10K type strain sequencing project: providing services to taxonomists for standard genome sequencing and annotation.</title>
        <authorList>
            <consortium name="The Broad Institute Genomics Platform"/>
            <consortium name="The Broad Institute Genome Sequencing Center for Infectious Disease"/>
            <person name="Wu L."/>
            <person name="Ma J."/>
        </authorList>
    </citation>
    <scope>NUCLEOTIDE SEQUENCE [LARGE SCALE GENOMIC DNA]</scope>
    <source>
        <strain evidence="2">JCM 3325</strain>
    </source>
</reference>
<name>A0ABP5WK75_9ACTN</name>
<proteinExistence type="predicted"/>
<dbReference type="Proteomes" id="UP001501231">
    <property type="component" value="Unassembled WGS sequence"/>
</dbReference>
<dbReference type="EMBL" id="BAAARW010000016">
    <property type="protein sequence ID" value="GAA2427695.1"/>
    <property type="molecule type" value="Genomic_DNA"/>
</dbReference>
<evidence type="ECO:0000313" key="1">
    <source>
        <dbReference type="EMBL" id="GAA2427695.1"/>
    </source>
</evidence>
<evidence type="ECO:0000313" key="2">
    <source>
        <dbReference type="Proteomes" id="UP001501231"/>
    </source>
</evidence>
<protein>
    <submittedName>
        <fullName evidence="1">Uncharacterized protein</fullName>
    </submittedName>
</protein>
<sequence length="415" mass="47427">MTNTQVDEVRRLIDGLRWDRRRHPSKGRREYATRADEVAAQIDSLIEHGQAAQAVPLARRAVERVTAALLYLDDSSGIVGDPLHELMSLYAKACMAAPPDPKRLAAWLVKTRLDGPGWPDVRLSEFKDALGGRGLAELARLVTERRITEDPDSWTATVGVRDLREQLAAVSGDVDAHVAILAEDLRGTYRYTEIVKVLHAAGRAQDAELWARKGLSLDVAGHQADELRDRLVDLLLDNDRGEEALELRRSALEQRTMHRDYTALRRTAERIGRWRQERAQALSVIRGRAGVDRRYVTELLNVLIDENLLDEAWELAITHSNELHESHWLQLIELREVDHPGDVRAPYQDLIELRLQNTSDKYRYNKAIKMIARLGEVYRRSGDEARFPLYLTDFRDRHKRKTSFIAKLDRAGLRP</sequence>
<dbReference type="RefSeq" id="WP_344591456.1">
    <property type="nucleotide sequence ID" value="NZ_BAAARW010000016.1"/>
</dbReference>